<dbReference type="PANTHER" id="PTHR43685">
    <property type="entry name" value="GLYCOSYLTRANSFERASE"/>
    <property type="match status" value="1"/>
</dbReference>
<comment type="caution">
    <text evidence="2">The sequence shown here is derived from an EMBL/GenBank/DDBJ whole genome shotgun (WGS) entry which is preliminary data.</text>
</comment>
<organism evidence="2 3">
    <name type="scientific">Pelagibacterium lacus</name>
    <dbReference type="NCBI Taxonomy" id="2282655"/>
    <lineage>
        <taxon>Bacteria</taxon>
        <taxon>Pseudomonadati</taxon>
        <taxon>Pseudomonadota</taxon>
        <taxon>Alphaproteobacteria</taxon>
        <taxon>Hyphomicrobiales</taxon>
        <taxon>Devosiaceae</taxon>
        <taxon>Pelagibacterium</taxon>
    </lineage>
</organism>
<dbReference type="Proteomes" id="UP000253759">
    <property type="component" value="Unassembled WGS sequence"/>
</dbReference>
<dbReference type="GO" id="GO:0016740">
    <property type="term" value="F:transferase activity"/>
    <property type="evidence" value="ECO:0007669"/>
    <property type="project" value="UniProtKB-KW"/>
</dbReference>
<gene>
    <name evidence="2" type="ORF">DVH29_05950</name>
</gene>
<proteinExistence type="predicted"/>
<keyword evidence="2" id="KW-0808">Transferase</keyword>
<reference evidence="3" key="1">
    <citation type="submission" date="2018-07" db="EMBL/GenBank/DDBJ databases">
        <authorList>
            <person name="Liu B.-T."/>
            <person name="Du Z."/>
        </authorList>
    </citation>
    <scope>NUCLEOTIDE SEQUENCE [LARGE SCALE GENOMIC DNA]</scope>
    <source>
        <strain evidence="3">XYN52</strain>
    </source>
</reference>
<evidence type="ECO:0000259" key="1">
    <source>
        <dbReference type="Pfam" id="PF00535"/>
    </source>
</evidence>
<dbReference type="Pfam" id="PF00535">
    <property type="entry name" value="Glycos_transf_2"/>
    <property type="match status" value="1"/>
</dbReference>
<keyword evidence="3" id="KW-1185">Reference proteome</keyword>
<name>A0A369W5Q2_9HYPH</name>
<feature type="domain" description="Glycosyltransferase 2-like" evidence="1">
    <location>
        <begin position="20"/>
        <end position="147"/>
    </location>
</feature>
<evidence type="ECO:0000313" key="3">
    <source>
        <dbReference type="Proteomes" id="UP000253759"/>
    </source>
</evidence>
<dbReference type="InterPro" id="IPR029044">
    <property type="entry name" value="Nucleotide-diphossugar_trans"/>
</dbReference>
<evidence type="ECO:0000313" key="2">
    <source>
        <dbReference type="EMBL" id="RDE09347.1"/>
    </source>
</evidence>
<sequence length="294" mass="31564">MGLRPRHSREAAMSAPPPVSIVMPVYRGQATIARAVRSVLEGGHADFELIVVADDGDDYEAILGRAGLADPRIRHFESGVFGGGSPPARNVGLDAARYDIAAILDADDAYKPGKLAIMAPLAARHGLVSCALDVTLPDGTHLRHVGRGPDRLLSPGAYKFTNFSMDSMLVHDRRRVDPRYDPSLPCLTDLDFLLKLFAVLPACFHVGTPLHDYVKMPVSVSNGPGVTEKMVATKLLMRHRLATGFYPLADPRGCEGLDRFLALSLAAERAFAPDAPASGGVALFEDHIEPRLGA</sequence>
<dbReference type="SUPFAM" id="SSF53448">
    <property type="entry name" value="Nucleotide-diphospho-sugar transferases"/>
    <property type="match status" value="1"/>
</dbReference>
<dbReference type="CDD" id="cd00761">
    <property type="entry name" value="Glyco_tranf_GTA_type"/>
    <property type="match status" value="1"/>
</dbReference>
<dbReference type="EMBL" id="QQNH01000006">
    <property type="protein sequence ID" value="RDE09347.1"/>
    <property type="molecule type" value="Genomic_DNA"/>
</dbReference>
<dbReference type="AlphaFoldDB" id="A0A369W5Q2"/>
<dbReference type="InterPro" id="IPR001173">
    <property type="entry name" value="Glyco_trans_2-like"/>
</dbReference>
<protein>
    <submittedName>
        <fullName evidence="2">Glycosyltransferase family 2 protein</fullName>
    </submittedName>
</protein>
<accession>A0A369W5Q2</accession>
<dbReference type="InterPro" id="IPR050834">
    <property type="entry name" value="Glycosyltransf_2"/>
</dbReference>
<dbReference type="PANTHER" id="PTHR43685:SF2">
    <property type="entry name" value="GLYCOSYLTRANSFERASE 2-LIKE DOMAIN-CONTAINING PROTEIN"/>
    <property type="match status" value="1"/>
</dbReference>
<dbReference type="Gene3D" id="3.90.550.10">
    <property type="entry name" value="Spore Coat Polysaccharide Biosynthesis Protein SpsA, Chain A"/>
    <property type="match status" value="1"/>
</dbReference>